<evidence type="ECO:0000313" key="2">
    <source>
        <dbReference type="EMBL" id="WGH77984.1"/>
    </source>
</evidence>
<accession>A0ABY8LCU2</accession>
<dbReference type="PANTHER" id="PTHR43445">
    <property type="entry name" value="UDP-N-ACETYLMURAMATE--L-ALANINE LIGASE-RELATED"/>
    <property type="match status" value="1"/>
</dbReference>
<dbReference type="PRINTS" id="PR01758">
    <property type="entry name" value="CAPSULEPROTB"/>
</dbReference>
<dbReference type="Gene3D" id="3.40.1190.10">
    <property type="entry name" value="Mur-like, catalytic domain"/>
    <property type="match status" value="1"/>
</dbReference>
<reference evidence="2 3" key="1">
    <citation type="submission" date="2023-04" db="EMBL/GenBank/DDBJ databases">
        <title>Jannaschia ovalis sp. nov., a marine bacterium isolated from sea tidal flat.</title>
        <authorList>
            <person name="Kwon D.Y."/>
            <person name="Kim J.-J."/>
        </authorList>
    </citation>
    <scope>NUCLEOTIDE SEQUENCE [LARGE SCALE GENOMIC DNA]</scope>
    <source>
        <strain evidence="2 3">GRR-S6-38</strain>
    </source>
</reference>
<keyword evidence="1" id="KW-1133">Transmembrane helix</keyword>
<keyword evidence="1" id="KW-0812">Transmembrane</keyword>
<dbReference type="SUPFAM" id="SSF53623">
    <property type="entry name" value="MurD-like peptide ligases, catalytic domain"/>
    <property type="match status" value="1"/>
</dbReference>
<evidence type="ECO:0000256" key="1">
    <source>
        <dbReference type="SAM" id="Phobius"/>
    </source>
</evidence>
<dbReference type="Proteomes" id="UP001243420">
    <property type="component" value="Chromosome"/>
</dbReference>
<gene>
    <name evidence="2" type="primary">pgsB</name>
    <name evidence="2" type="ORF">P8627_13215</name>
</gene>
<keyword evidence="1" id="KW-0472">Membrane</keyword>
<sequence>MNEAMQNWGPLILACACAACMLAYWIVQTRRHEALLRRVPIRVHVNGIRGKSTIVRYIAGALREGGIRTVAKTTGSATRLIRPDGREETIARTGAPTIIEQIDILRRAIDPQTQAFVIECMALEPEYQRVSERRMIRATDGIIANVRRDHIGQLGYRLTDIASSLSNTAPRAAPLFTAEGRAELRAVLSEAVAARDGHLVAVAAGDVSDAEMAGFDPLSFPENVALALAVAERHGVPRDVALRGMRKARPDPGASKLFHHRVEDRDLYWIDLFGVNDVESAQANLDRVAGWAEGRGELILVLNNRADREDRTLEFAEMVAGAETADRVFLAGENLDTLRDAVRKAGLKNARLLKLPKDPTPRDILDQVTDGGSAVLVGLANIHTADATRLRATLEDDDHVWSGEAEAPLRSAA</sequence>
<dbReference type="InterPro" id="IPR036565">
    <property type="entry name" value="Mur-like_cat_sf"/>
</dbReference>
<protein>
    <submittedName>
        <fullName evidence="2">Poly-gamma-glutamate synthase PgsB</fullName>
    </submittedName>
</protein>
<dbReference type="PANTHER" id="PTHR43445:SF1">
    <property type="entry name" value="PGA SYNTHASE CAPB"/>
    <property type="match status" value="1"/>
</dbReference>
<feature type="transmembrane region" description="Helical" evidence="1">
    <location>
        <begin position="6"/>
        <end position="27"/>
    </location>
</feature>
<dbReference type="InterPro" id="IPR008337">
    <property type="entry name" value="Capsule_biosynth_CapB"/>
</dbReference>
<dbReference type="InterPro" id="IPR050061">
    <property type="entry name" value="MurCDEF_pg_biosynth"/>
</dbReference>
<name>A0ABY8LCU2_9RHOB</name>
<proteinExistence type="predicted"/>
<organism evidence="2 3">
    <name type="scientific">Jannaschia ovalis</name>
    <dbReference type="NCBI Taxonomy" id="3038773"/>
    <lineage>
        <taxon>Bacteria</taxon>
        <taxon>Pseudomonadati</taxon>
        <taxon>Pseudomonadota</taxon>
        <taxon>Alphaproteobacteria</taxon>
        <taxon>Rhodobacterales</taxon>
        <taxon>Roseobacteraceae</taxon>
        <taxon>Jannaschia</taxon>
    </lineage>
</organism>
<keyword evidence="3" id="KW-1185">Reference proteome</keyword>
<dbReference type="NCBIfam" id="TIGR04012">
    <property type="entry name" value="poly_gGlu_PgsB"/>
    <property type="match status" value="1"/>
</dbReference>
<dbReference type="EMBL" id="CP122537">
    <property type="protein sequence ID" value="WGH77984.1"/>
    <property type="molecule type" value="Genomic_DNA"/>
</dbReference>
<evidence type="ECO:0000313" key="3">
    <source>
        <dbReference type="Proteomes" id="UP001243420"/>
    </source>
</evidence>
<dbReference type="RefSeq" id="WP_279964620.1">
    <property type="nucleotide sequence ID" value="NZ_CP122537.1"/>
</dbReference>